<comment type="function">
    <text evidence="11">Involved in the transmission of sensory signals from the chemoreceptors to the flagellar motors. CheA is autophosphorylated; it can transfer its phosphate group to either CheB or CheY.</text>
</comment>
<dbReference type="InterPro" id="IPR002545">
    <property type="entry name" value="CheW-lke_dom"/>
</dbReference>
<dbReference type="PROSITE" id="PS50894">
    <property type="entry name" value="HPT"/>
    <property type="match status" value="1"/>
</dbReference>
<evidence type="ECO:0000256" key="7">
    <source>
        <dbReference type="ARBA" id="ARBA00022741"/>
    </source>
</evidence>
<dbReference type="PROSITE" id="PS50109">
    <property type="entry name" value="HIS_KIN"/>
    <property type="match status" value="1"/>
</dbReference>
<feature type="modified residue" description="Phosphohistidine" evidence="12">
    <location>
        <position position="47"/>
    </location>
</feature>
<dbReference type="GO" id="GO:0000155">
    <property type="term" value="F:phosphorelay sensor kinase activity"/>
    <property type="evidence" value="ECO:0007669"/>
    <property type="project" value="InterPro"/>
</dbReference>
<evidence type="ECO:0000256" key="6">
    <source>
        <dbReference type="ARBA" id="ARBA00022679"/>
    </source>
</evidence>
<evidence type="ECO:0000256" key="3">
    <source>
        <dbReference type="ARBA" id="ARBA00021495"/>
    </source>
</evidence>
<feature type="domain" description="HPt" evidence="15">
    <location>
        <begin position="1"/>
        <end position="104"/>
    </location>
</feature>
<dbReference type="InterPro" id="IPR036061">
    <property type="entry name" value="CheW-like_dom_sf"/>
</dbReference>
<sequence length="677" mass="75842">MLDMTEYQTLYMEELDEQLQLMEEEVLRFEQDGETMEGIQRLFRAAHTLKGSSAAMGYERMKRLTHNMEHILEKVRNRECTVTPDMATLFLCCLDRMKQLRSEIASGHTEVSDIEDLVEDLKKVNVIHSALDAAILNTKISADIQLSEEIGLASIRLLESGQYAFWVRIQLTDHCEMRAARFHVLQTLISETSVVLWSEAASLSEAGKDSDQSSLRWLIVSREPQDMLEASILAWVDVEQVQMKQVNVAELEALTVTSVSDLSETKKDQLGMTSVMVNPERTRVQSIRVNVDRLEQLMNLVGELVIDQTRIKQIEKSMDTKFGKDELVQDLGQMSDHFSRIIGELQESVMKVRMLPIEQLFNRFPRLIRDLSQSLGKEIELILEGKETELDRTLIEEIGDPLIHILRNSVDHGIEASAIRRERGKPAKGRILLRASHEDNQVLIVVKDDGGGIDSGKLLQKAISTNLITAAEAEQFSDKEAIDLIFHPGLSTASQVSDISGRGVGMDIVRAGIEKINGRLDIETVKGQGTEFKIRLPLTLAIITGLLVTVNESTYIIPMSNVAEIVRLSLEEIQNIRSVPMVTIRDQVIPIVWLHDCLGYPKRIRQGMRIPVVIIGRAEKRYALAVDELLGNQEIVIKSLGDFVGQIEGIAGATILGNGKVALILEIGGLIRMMSRA</sequence>
<dbReference type="InterPro" id="IPR037006">
    <property type="entry name" value="CheA-like_homodim_sf"/>
</dbReference>
<evidence type="ECO:0000256" key="9">
    <source>
        <dbReference type="ARBA" id="ARBA00022840"/>
    </source>
</evidence>
<evidence type="ECO:0000256" key="12">
    <source>
        <dbReference type="PROSITE-ProRule" id="PRU00110"/>
    </source>
</evidence>
<dbReference type="Gene3D" id="3.30.565.10">
    <property type="entry name" value="Histidine kinase-like ATPase, C-terminal domain"/>
    <property type="match status" value="1"/>
</dbReference>
<feature type="domain" description="Histidine kinase" evidence="13">
    <location>
        <begin position="299"/>
        <end position="540"/>
    </location>
</feature>
<protein>
    <recommendedName>
        <fullName evidence="3">Chemotaxis protein CheA</fullName>
        <ecNumber evidence="2">2.7.13.3</ecNumber>
    </recommendedName>
</protein>
<dbReference type="InterPro" id="IPR003594">
    <property type="entry name" value="HATPase_dom"/>
</dbReference>
<dbReference type="Gene3D" id="1.20.120.160">
    <property type="entry name" value="HPT domain"/>
    <property type="match status" value="1"/>
</dbReference>
<dbReference type="PANTHER" id="PTHR43395">
    <property type="entry name" value="SENSOR HISTIDINE KINASE CHEA"/>
    <property type="match status" value="1"/>
</dbReference>
<keyword evidence="7" id="KW-0547">Nucleotide-binding</keyword>
<dbReference type="Pfam" id="PF01584">
    <property type="entry name" value="CheW"/>
    <property type="match status" value="1"/>
</dbReference>
<dbReference type="InterPro" id="IPR036641">
    <property type="entry name" value="HPT_dom_sf"/>
</dbReference>
<dbReference type="Proteomes" id="UP000502248">
    <property type="component" value="Chromosome"/>
</dbReference>
<dbReference type="AlphaFoldDB" id="A0A7Z2ZM87"/>
<keyword evidence="9" id="KW-0067">ATP-binding</keyword>
<dbReference type="SMART" id="SM01231">
    <property type="entry name" value="H-kinase_dim"/>
    <property type="match status" value="1"/>
</dbReference>
<evidence type="ECO:0000256" key="2">
    <source>
        <dbReference type="ARBA" id="ARBA00012438"/>
    </source>
</evidence>
<dbReference type="InterPro" id="IPR036890">
    <property type="entry name" value="HATPase_C_sf"/>
</dbReference>
<dbReference type="InterPro" id="IPR005467">
    <property type="entry name" value="His_kinase_dom"/>
</dbReference>
<dbReference type="InterPro" id="IPR051315">
    <property type="entry name" value="Bact_Chemotaxis_CheA"/>
</dbReference>
<proteinExistence type="predicted"/>
<dbReference type="InterPro" id="IPR037052">
    <property type="entry name" value="CheA-like_P2_sf"/>
</dbReference>
<dbReference type="RefSeq" id="WP_169281083.1">
    <property type="nucleotide sequence ID" value="NZ_CP051680.1"/>
</dbReference>
<dbReference type="GO" id="GO:0006935">
    <property type="term" value="P:chemotaxis"/>
    <property type="evidence" value="ECO:0007669"/>
    <property type="project" value="UniProtKB-KW"/>
</dbReference>
<dbReference type="SMART" id="SM00073">
    <property type="entry name" value="HPT"/>
    <property type="match status" value="1"/>
</dbReference>
<dbReference type="Pfam" id="PF01627">
    <property type="entry name" value="Hpt"/>
    <property type="match status" value="1"/>
</dbReference>
<keyword evidence="10" id="KW-0902">Two-component regulatory system</keyword>
<organism evidence="16 17">
    <name type="scientific">Cohnella herbarum</name>
    <dbReference type="NCBI Taxonomy" id="2728023"/>
    <lineage>
        <taxon>Bacteria</taxon>
        <taxon>Bacillati</taxon>
        <taxon>Bacillota</taxon>
        <taxon>Bacilli</taxon>
        <taxon>Bacillales</taxon>
        <taxon>Paenibacillaceae</taxon>
        <taxon>Cohnella</taxon>
    </lineage>
</organism>
<dbReference type="GO" id="GO:0005737">
    <property type="term" value="C:cytoplasm"/>
    <property type="evidence" value="ECO:0007669"/>
    <property type="project" value="InterPro"/>
</dbReference>
<evidence type="ECO:0000256" key="1">
    <source>
        <dbReference type="ARBA" id="ARBA00000085"/>
    </source>
</evidence>
<dbReference type="EMBL" id="CP051680">
    <property type="protein sequence ID" value="QJD84803.1"/>
    <property type="molecule type" value="Genomic_DNA"/>
</dbReference>
<feature type="domain" description="CheW-like" evidence="14">
    <location>
        <begin position="542"/>
        <end position="676"/>
    </location>
</feature>
<keyword evidence="4" id="KW-0145">Chemotaxis</keyword>
<dbReference type="PANTHER" id="PTHR43395:SF10">
    <property type="entry name" value="CHEMOTAXIS PROTEIN CHEA"/>
    <property type="match status" value="1"/>
</dbReference>
<dbReference type="SMART" id="SM00260">
    <property type="entry name" value="CheW"/>
    <property type="match status" value="1"/>
</dbReference>
<evidence type="ECO:0000259" key="15">
    <source>
        <dbReference type="PROSITE" id="PS50894"/>
    </source>
</evidence>
<dbReference type="KEGG" id="cheb:HH215_17495"/>
<dbReference type="EC" id="2.7.13.3" evidence="2"/>
<dbReference type="Pfam" id="PF02895">
    <property type="entry name" value="H-kinase_dim"/>
    <property type="match status" value="1"/>
</dbReference>
<keyword evidence="8" id="KW-0418">Kinase</keyword>
<dbReference type="CDD" id="cd16916">
    <property type="entry name" value="HATPase_CheA-like"/>
    <property type="match status" value="1"/>
</dbReference>
<dbReference type="SUPFAM" id="SSF47384">
    <property type="entry name" value="Homodimeric domain of signal transducing histidine kinase"/>
    <property type="match status" value="1"/>
</dbReference>
<gene>
    <name evidence="16" type="ORF">HH215_17495</name>
</gene>
<evidence type="ECO:0000256" key="8">
    <source>
        <dbReference type="ARBA" id="ARBA00022777"/>
    </source>
</evidence>
<dbReference type="FunFam" id="3.30.565.10:FF:000016">
    <property type="entry name" value="Chemotaxis protein CheA, putative"/>
    <property type="match status" value="1"/>
</dbReference>
<dbReference type="GO" id="GO:0005524">
    <property type="term" value="F:ATP binding"/>
    <property type="evidence" value="ECO:0007669"/>
    <property type="project" value="UniProtKB-KW"/>
</dbReference>
<evidence type="ECO:0000256" key="11">
    <source>
        <dbReference type="ARBA" id="ARBA00035100"/>
    </source>
</evidence>
<dbReference type="InterPro" id="IPR008207">
    <property type="entry name" value="Sig_transdc_His_kin_Hpt_dom"/>
</dbReference>
<dbReference type="SUPFAM" id="SSF50341">
    <property type="entry name" value="CheW-like"/>
    <property type="match status" value="1"/>
</dbReference>
<keyword evidence="6" id="KW-0808">Transferase</keyword>
<evidence type="ECO:0000313" key="16">
    <source>
        <dbReference type="EMBL" id="QJD84803.1"/>
    </source>
</evidence>
<evidence type="ECO:0000256" key="10">
    <source>
        <dbReference type="ARBA" id="ARBA00023012"/>
    </source>
</evidence>
<evidence type="ECO:0000256" key="4">
    <source>
        <dbReference type="ARBA" id="ARBA00022500"/>
    </source>
</evidence>
<reference evidence="16 17" key="1">
    <citation type="submission" date="2020-04" db="EMBL/GenBank/DDBJ databases">
        <title>Genome sequencing of novel species.</title>
        <authorList>
            <person name="Heo J."/>
            <person name="Kim S.-J."/>
            <person name="Kim J.-S."/>
            <person name="Hong S.-B."/>
            <person name="Kwon S.-W."/>
        </authorList>
    </citation>
    <scope>NUCLEOTIDE SEQUENCE [LARGE SCALE GENOMIC DNA]</scope>
    <source>
        <strain evidence="16 17">MFER-1</strain>
    </source>
</reference>
<evidence type="ECO:0000259" key="14">
    <source>
        <dbReference type="PROSITE" id="PS50851"/>
    </source>
</evidence>
<dbReference type="InterPro" id="IPR036097">
    <property type="entry name" value="HisK_dim/P_sf"/>
</dbReference>
<evidence type="ECO:0000256" key="5">
    <source>
        <dbReference type="ARBA" id="ARBA00022553"/>
    </source>
</evidence>
<comment type="catalytic activity">
    <reaction evidence="1">
        <text>ATP + protein L-histidine = ADP + protein N-phospho-L-histidine.</text>
        <dbReference type="EC" id="2.7.13.3"/>
    </reaction>
</comment>
<dbReference type="Gene3D" id="3.30.70.1110">
    <property type="entry name" value="Histidine kinase CheA-like, P2 response regulator-binding domain"/>
    <property type="match status" value="1"/>
</dbReference>
<dbReference type="SUPFAM" id="SSF47226">
    <property type="entry name" value="Histidine-containing phosphotransfer domain, HPT domain"/>
    <property type="match status" value="1"/>
</dbReference>
<keyword evidence="17" id="KW-1185">Reference proteome</keyword>
<dbReference type="CDD" id="cd00088">
    <property type="entry name" value="HPT"/>
    <property type="match status" value="1"/>
</dbReference>
<dbReference type="PROSITE" id="PS50851">
    <property type="entry name" value="CHEW"/>
    <property type="match status" value="1"/>
</dbReference>
<dbReference type="SUPFAM" id="SSF55874">
    <property type="entry name" value="ATPase domain of HSP90 chaperone/DNA topoisomerase II/histidine kinase"/>
    <property type="match status" value="1"/>
</dbReference>
<dbReference type="Gene3D" id="2.30.30.40">
    <property type="entry name" value="SH3 Domains"/>
    <property type="match status" value="1"/>
</dbReference>
<dbReference type="SMART" id="SM00387">
    <property type="entry name" value="HATPase_c"/>
    <property type="match status" value="1"/>
</dbReference>
<dbReference type="Pfam" id="PF02518">
    <property type="entry name" value="HATPase_c"/>
    <property type="match status" value="1"/>
</dbReference>
<dbReference type="Gene3D" id="1.10.287.560">
    <property type="entry name" value="Histidine kinase CheA-like, homodimeric domain"/>
    <property type="match status" value="1"/>
</dbReference>
<keyword evidence="5 12" id="KW-0597">Phosphoprotein</keyword>
<accession>A0A7Z2ZM87</accession>
<evidence type="ECO:0000259" key="13">
    <source>
        <dbReference type="PROSITE" id="PS50109"/>
    </source>
</evidence>
<dbReference type="InterPro" id="IPR004358">
    <property type="entry name" value="Sig_transdc_His_kin-like_C"/>
</dbReference>
<dbReference type="InterPro" id="IPR004105">
    <property type="entry name" value="CheA-like_dim"/>
</dbReference>
<name>A0A7Z2ZM87_9BACL</name>
<dbReference type="CDD" id="cd00731">
    <property type="entry name" value="CheA_reg"/>
    <property type="match status" value="1"/>
</dbReference>
<dbReference type="PRINTS" id="PR00344">
    <property type="entry name" value="BCTRLSENSOR"/>
</dbReference>
<evidence type="ECO:0000313" key="17">
    <source>
        <dbReference type="Proteomes" id="UP000502248"/>
    </source>
</evidence>